<dbReference type="EC" id="2.7.13.3" evidence="2"/>
<evidence type="ECO:0000256" key="8">
    <source>
        <dbReference type="ARBA" id="ARBA00023012"/>
    </source>
</evidence>
<feature type="domain" description="Signal transduction histidine kinase subgroup 3 dimerisation and phosphoacceptor" evidence="11">
    <location>
        <begin position="224"/>
        <end position="290"/>
    </location>
</feature>
<dbReference type="Gene3D" id="1.20.5.1930">
    <property type="match status" value="1"/>
</dbReference>
<evidence type="ECO:0000313" key="13">
    <source>
        <dbReference type="Proteomes" id="UP001500621"/>
    </source>
</evidence>
<dbReference type="CDD" id="cd16917">
    <property type="entry name" value="HATPase_UhpB-NarQ-NarX-like"/>
    <property type="match status" value="1"/>
</dbReference>
<keyword evidence="3" id="KW-0597">Phosphoprotein</keyword>
<dbReference type="Pfam" id="PF02518">
    <property type="entry name" value="HATPase_c"/>
    <property type="match status" value="1"/>
</dbReference>
<evidence type="ECO:0000256" key="1">
    <source>
        <dbReference type="ARBA" id="ARBA00000085"/>
    </source>
</evidence>
<dbReference type="Pfam" id="PF07730">
    <property type="entry name" value="HisKA_3"/>
    <property type="match status" value="1"/>
</dbReference>
<keyword evidence="9" id="KW-1133">Transmembrane helix</keyword>
<name>A0ABP8VRN8_9ACTN</name>
<dbReference type="PANTHER" id="PTHR24421">
    <property type="entry name" value="NITRATE/NITRITE SENSOR PROTEIN NARX-RELATED"/>
    <property type="match status" value="1"/>
</dbReference>
<evidence type="ECO:0000256" key="2">
    <source>
        <dbReference type="ARBA" id="ARBA00012438"/>
    </source>
</evidence>
<dbReference type="Gene3D" id="3.30.565.10">
    <property type="entry name" value="Histidine kinase-like ATPase, C-terminal domain"/>
    <property type="match status" value="1"/>
</dbReference>
<keyword evidence="9" id="KW-0812">Transmembrane</keyword>
<protein>
    <recommendedName>
        <fullName evidence="2">histidine kinase</fullName>
        <ecNumber evidence="2">2.7.13.3</ecNumber>
    </recommendedName>
</protein>
<dbReference type="SUPFAM" id="SSF55874">
    <property type="entry name" value="ATPase domain of HSP90 chaperone/DNA topoisomerase II/histidine kinase"/>
    <property type="match status" value="1"/>
</dbReference>
<evidence type="ECO:0000256" key="7">
    <source>
        <dbReference type="ARBA" id="ARBA00022840"/>
    </source>
</evidence>
<keyword evidence="8" id="KW-0902">Two-component regulatory system</keyword>
<sequence>MDRLLTAFGVHEGWQRPVPLRRTLRVDVVVALVFAGGALLSLETARSLGSLAQVELSQGWQYVWLLLPAATLVVRRVYPLTVLLVAITHLSLTAVVEPALSPAFAVQLYYFFALFSAIAWAPDRRRLVAAVGLFVAVCLGWIVLDFAIRDGLETLAAAPQLGWFTPAVAAVLQVGLSTLVFLMASCLSGTLTWWSACREAEARRQAVTIADQAAQLSDAAVGRERLRIARELHDVVGHHIAVIGIQTGAARRVLERSPEQASEAMLHVEESARAATRDLRLLLGALRTREETESRADTHPGGVSLPLTVEAFERLGLEVRLRVEGELDAVPTSVGLTLHRVLQESLTNVRRHSTAQRVDVEVVVHGSGTPEAGADGPRAGTVSLVVRDHGSARGDTSGSGIGIRGMRERVALHGGSLETSTTPDGGFRVAACLPWQTA</sequence>
<evidence type="ECO:0000259" key="10">
    <source>
        <dbReference type="Pfam" id="PF02518"/>
    </source>
</evidence>
<evidence type="ECO:0000256" key="3">
    <source>
        <dbReference type="ARBA" id="ARBA00022553"/>
    </source>
</evidence>
<keyword evidence="6" id="KW-0418">Kinase</keyword>
<dbReference type="EMBL" id="BAABIM010000001">
    <property type="protein sequence ID" value="GAA4670115.1"/>
    <property type="molecule type" value="Genomic_DNA"/>
</dbReference>
<feature type="domain" description="Histidine kinase/HSP90-like ATPase" evidence="10">
    <location>
        <begin position="336"/>
        <end position="435"/>
    </location>
</feature>
<dbReference type="InterPro" id="IPR011712">
    <property type="entry name" value="Sig_transdc_His_kin_sub3_dim/P"/>
</dbReference>
<evidence type="ECO:0000256" key="5">
    <source>
        <dbReference type="ARBA" id="ARBA00022741"/>
    </source>
</evidence>
<gene>
    <name evidence="12" type="ORF">GCM10023226_03330</name>
</gene>
<comment type="catalytic activity">
    <reaction evidence="1">
        <text>ATP + protein L-histidine = ADP + protein N-phospho-L-histidine.</text>
        <dbReference type="EC" id="2.7.13.3"/>
    </reaction>
</comment>
<feature type="transmembrane region" description="Helical" evidence="9">
    <location>
        <begin position="168"/>
        <end position="194"/>
    </location>
</feature>
<keyword evidence="4" id="KW-0808">Transferase</keyword>
<keyword evidence="13" id="KW-1185">Reference proteome</keyword>
<evidence type="ECO:0000259" key="11">
    <source>
        <dbReference type="Pfam" id="PF07730"/>
    </source>
</evidence>
<evidence type="ECO:0000313" key="12">
    <source>
        <dbReference type="EMBL" id="GAA4670115.1"/>
    </source>
</evidence>
<dbReference type="InterPro" id="IPR003594">
    <property type="entry name" value="HATPase_dom"/>
</dbReference>
<feature type="transmembrane region" description="Helical" evidence="9">
    <location>
        <begin position="127"/>
        <end position="148"/>
    </location>
</feature>
<reference evidence="13" key="1">
    <citation type="journal article" date="2019" name="Int. J. Syst. Evol. Microbiol.">
        <title>The Global Catalogue of Microorganisms (GCM) 10K type strain sequencing project: providing services to taxonomists for standard genome sequencing and annotation.</title>
        <authorList>
            <consortium name="The Broad Institute Genomics Platform"/>
            <consortium name="The Broad Institute Genome Sequencing Center for Infectious Disease"/>
            <person name="Wu L."/>
            <person name="Ma J."/>
        </authorList>
    </citation>
    <scope>NUCLEOTIDE SEQUENCE [LARGE SCALE GENOMIC DNA]</scope>
    <source>
        <strain evidence="13">JCM 18127</strain>
    </source>
</reference>
<proteinExistence type="predicted"/>
<evidence type="ECO:0000256" key="9">
    <source>
        <dbReference type="SAM" id="Phobius"/>
    </source>
</evidence>
<dbReference type="PANTHER" id="PTHR24421:SF10">
    <property type="entry name" value="NITRATE_NITRITE SENSOR PROTEIN NARQ"/>
    <property type="match status" value="1"/>
</dbReference>
<evidence type="ECO:0000256" key="6">
    <source>
        <dbReference type="ARBA" id="ARBA00022777"/>
    </source>
</evidence>
<dbReference type="Proteomes" id="UP001500621">
    <property type="component" value="Unassembled WGS sequence"/>
</dbReference>
<dbReference type="InterPro" id="IPR050482">
    <property type="entry name" value="Sensor_HK_TwoCompSys"/>
</dbReference>
<organism evidence="12 13">
    <name type="scientific">Nocardioides nanhaiensis</name>
    <dbReference type="NCBI Taxonomy" id="1476871"/>
    <lineage>
        <taxon>Bacteria</taxon>
        <taxon>Bacillati</taxon>
        <taxon>Actinomycetota</taxon>
        <taxon>Actinomycetes</taxon>
        <taxon>Propionibacteriales</taxon>
        <taxon>Nocardioidaceae</taxon>
        <taxon>Nocardioides</taxon>
    </lineage>
</organism>
<dbReference type="InterPro" id="IPR036890">
    <property type="entry name" value="HATPase_C_sf"/>
</dbReference>
<keyword evidence="5" id="KW-0547">Nucleotide-binding</keyword>
<comment type="caution">
    <text evidence="12">The sequence shown here is derived from an EMBL/GenBank/DDBJ whole genome shotgun (WGS) entry which is preliminary data.</text>
</comment>
<feature type="transmembrane region" description="Helical" evidence="9">
    <location>
        <begin position="99"/>
        <end position="120"/>
    </location>
</feature>
<evidence type="ECO:0000256" key="4">
    <source>
        <dbReference type="ARBA" id="ARBA00022679"/>
    </source>
</evidence>
<keyword evidence="9" id="KW-0472">Membrane</keyword>
<keyword evidence="7" id="KW-0067">ATP-binding</keyword>
<accession>A0ABP8VRN8</accession>